<organism evidence="2 3">
    <name type="scientific">Piloderma croceum (strain F 1598)</name>
    <dbReference type="NCBI Taxonomy" id="765440"/>
    <lineage>
        <taxon>Eukaryota</taxon>
        <taxon>Fungi</taxon>
        <taxon>Dikarya</taxon>
        <taxon>Basidiomycota</taxon>
        <taxon>Agaricomycotina</taxon>
        <taxon>Agaricomycetes</taxon>
        <taxon>Agaricomycetidae</taxon>
        <taxon>Atheliales</taxon>
        <taxon>Atheliaceae</taxon>
        <taxon>Piloderma</taxon>
    </lineage>
</organism>
<reference evidence="3" key="2">
    <citation type="submission" date="2015-01" db="EMBL/GenBank/DDBJ databases">
        <title>Evolutionary Origins and Diversification of the Mycorrhizal Mutualists.</title>
        <authorList>
            <consortium name="DOE Joint Genome Institute"/>
            <consortium name="Mycorrhizal Genomics Consortium"/>
            <person name="Kohler A."/>
            <person name="Kuo A."/>
            <person name="Nagy L.G."/>
            <person name="Floudas D."/>
            <person name="Copeland A."/>
            <person name="Barry K.W."/>
            <person name="Cichocki N."/>
            <person name="Veneault-Fourrey C."/>
            <person name="LaButti K."/>
            <person name="Lindquist E.A."/>
            <person name="Lipzen A."/>
            <person name="Lundell T."/>
            <person name="Morin E."/>
            <person name="Murat C."/>
            <person name="Riley R."/>
            <person name="Ohm R."/>
            <person name="Sun H."/>
            <person name="Tunlid A."/>
            <person name="Henrissat B."/>
            <person name="Grigoriev I.V."/>
            <person name="Hibbett D.S."/>
            <person name="Martin F."/>
        </authorList>
    </citation>
    <scope>NUCLEOTIDE SEQUENCE [LARGE SCALE GENOMIC DNA]</scope>
    <source>
        <strain evidence="3">F 1598</strain>
    </source>
</reference>
<accession>A0A0C3AZI8</accession>
<sequence length="188" mass="20085">MRLIEAEVVLKLRSQSPEFDIDKFATLFDPQTPPASPDLPPIFNQSKPTASICSTSFRLTHKHGLPSGRSVKDAPPLPTPGSADSEFGCFISVPPAQDPLSESFFPSSPPGSSQLGSITAPIPSAAGLSISSSTSSPNSTQAPTPKPAPPFPTHYAHPYPQFQLRFLWEIRGRCEEKGNDGARKGLFG</sequence>
<dbReference type="EMBL" id="KN833009">
    <property type="protein sequence ID" value="KIM79418.1"/>
    <property type="molecule type" value="Genomic_DNA"/>
</dbReference>
<gene>
    <name evidence="2" type="ORF">PILCRDRAFT_10255</name>
</gene>
<proteinExistence type="predicted"/>
<dbReference type="InParanoid" id="A0A0C3AZI8"/>
<feature type="compositionally biased region" description="Low complexity" evidence="1">
    <location>
        <begin position="99"/>
        <end position="143"/>
    </location>
</feature>
<evidence type="ECO:0000313" key="2">
    <source>
        <dbReference type="EMBL" id="KIM79418.1"/>
    </source>
</evidence>
<dbReference type="HOGENOM" id="CLU_1441561_0_0_1"/>
<protein>
    <submittedName>
        <fullName evidence="2">Uncharacterized protein</fullName>
    </submittedName>
</protein>
<evidence type="ECO:0000313" key="3">
    <source>
        <dbReference type="Proteomes" id="UP000054166"/>
    </source>
</evidence>
<dbReference type="Proteomes" id="UP000054166">
    <property type="component" value="Unassembled WGS sequence"/>
</dbReference>
<dbReference type="AlphaFoldDB" id="A0A0C3AZI8"/>
<name>A0A0C3AZI8_PILCF</name>
<feature type="region of interest" description="Disordered" evidence="1">
    <location>
        <begin position="64"/>
        <end position="155"/>
    </location>
</feature>
<evidence type="ECO:0000256" key="1">
    <source>
        <dbReference type="SAM" id="MobiDB-lite"/>
    </source>
</evidence>
<keyword evidence="3" id="KW-1185">Reference proteome</keyword>
<reference evidence="2 3" key="1">
    <citation type="submission" date="2014-04" db="EMBL/GenBank/DDBJ databases">
        <authorList>
            <consortium name="DOE Joint Genome Institute"/>
            <person name="Kuo A."/>
            <person name="Tarkka M."/>
            <person name="Buscot F."/>
            <person name="Kohler A."/>
            <person name="Nagy L.G."/>
            <person name="Floudas D."/>
            <person name="Copeland A."/>
            <person name="Barry K.W."/>
            <person name="Cichocki N."/>
            <person name="Veneault-Fourrey C."/>
            <person name="LaButti K."/>
            <person name="Lindquist E.A."/>
            <person name="Lipzen A."/>
            <person name="Lundell T."/>
            <person name="Morin E."/>
            <person name="Murat C."/>
            <person name="Sun H."/>
            <person name="Tunlid A."/>
            <person name="Henrissat B."/>
            <person name="Grigoriev I.V."/>
            <person name="Hibbett D.S."/>
            <person name="Martin F."/>
            <person name="Nordberg H.P."/>
            <person name="Cantor M.N."/>
            <person name="Hua S.X."/>
        </authorList>
    </citation>
    <scope>NUCLEOTIDE SEQUENCE [LARGE SCALE GENOMIC DNA]</scope>
    <source>
        <strain evidence="2 3">F 1598</strain>
    </source>
</reference>
<dbReference type="OrthoDB" id="26679at2759"/>